<comment type="caution">
    <text evidence="5">The sequence shown here is derived from an EMBL/GenBank/DDBJ whole genome shotgun (WGS) entry which is preliminary data.</text>
</comment>
<organism evidence="5 6">
    <name type="scientific">Pannonibacter tanglangensis</name>
    <dbReference type="NCBI Taxonomy" id="2750084"/>
    <lineage>
        <taxon>Bacteria</taxon>
        <taxon>Pseudomonadati</taxon>
        <taxon>Pseudomonadota</taxon>
        <taxon>Alphaproteobacteria</taxon>
        <taxon>Hyphomicrobiales</taxon>
        <taxon>Stappiaceae</taxon>
        <taxon>Pannonibacter</taxon>
    </lineage>
</organism>
<dbReference type="SUPFAM" id="SSF46785">
    <property type="entry name" value="Winged helix' DNA-binding domain"/>
    <property type="match status" value="1"/>
</dbReference>
<dbReference type="Proteomes" id="UP000586722">
    <property type="component" value="Unassembled WGS sequence"/>
</dbReference>
<name>A0A7X5F3M8_9HYPH</name>
<dbReference type="InterPro" id="IPR000847">
    <property type="entry name" value="LysR_HTH_N"/>
</dbReference>
<dbReference type="EMBL" id="JAABLQ010000001">
    <property type="protein sequence ID" value="NBN79173.1"/>
    <property type="molecule type" value="Genomic_DNA"/>
</dbReference>
<keyword evidence="4" id="KW-0804">Transcription</keyword>
<dbReference type="PANTHER" id="PTHR30537">
    <property type="entry name" value="HTH-TYPE TRANSCRIPTIONAL REGULATOR"/>
    <property type="match status" value="1"/>
</dbReference>
<dbReference type="PANTHER" id="PTHR30537:SF26">
    <property type="entry name" value="GLYCINE CLEAVAGE SYSTEM TRANSCRIPTIONAL ACTIVATOR"/>
    <property type="match status" value="1"/>
</dbReference>
<evidence type="ECO:0000256" key="3">
    <source>
        <dbReference type="ARBA" id="ARBA00023125"/>
    </source>
</evidence>
<dbReference type="Gene3D" id="3.40.190.10">
    <property type="entry name" value="Periplasmic binding protein-like II"/>
    <property type="match status" value="2"/>
</dbReference>
<dbReference type="GO" id="GO:0003700">
    <property type="term" value="F:DNA-binding transcription factor activity"/>
    <property type="evidence" value="ECO:0007669"/>
    <property type="project" value="InterPro"/>
</dbReference>
<dbReference type="PROSITE" id="PS50931">
    <property type="entry name" value="HTH_LYSR"/>
    <property type="match status" value="1"/>
</dbReference>
<evidence type="ECO:0000313" key="5">
    <source>
        <dbReference type="EMBL" id="NBN79173.1"/>
    </source>
</evidence>
<dbReference type="Pfam" id="PF03466">
    <property type="entry name" value="LysR_substrate"/>
    <property type="match status" value="1"/>
</dbReference>
<dbReference type="InterPro" id="IPR036388">
    <property type="entry name" value="WH-like_DNA-bd_sf"/>
</dbReference>
<gene>
    <name evidence="5" type="ORF">GWI72_12920</name>
</gene>
<dbReference type="InterPro" id="IPR058163">
    <property type="entry name" value="LysR-type_TF_proteobact-type"/>
</dbReference>
<reference evidence="6" key="1">
    <citation type="submission" date="2020-01" db="EMBL/GenBank/DDBJ databases">
        <authorList>
            <person name="Fang Y."/>
            <person name="Sun R."/>
            <person name="Nie L."/>
            <person name="He J."/>
            <person name="Hao L."/>
            <person name="Wang L."/>
            <person name="Su S."/>
            <person name="Lv E."/>
            <person name="Zhang Z."/>
            <person name="Xie R."/>
            <person name="Liu H."/>
        </authorList>
    </citation>
    <scope>NUCLEOTIDE SEQUENCE [LARGE SCALE GENOMIC DNA]</scope>
    <source>
        <strain evidence="6">XCT-53</strain>
    </source>
</reference>
<dbReference type="InterPro" id="IPR036390">
    <property type="entry name" value="WH_DNA-bd_sf"/>
</dbReference>
<accession>A0A7X5F3M8</accession>
<evidence type="ECO:0000256" key="1">
    <source>
        <dbReference type="ARBA" id="ARBA00009437"/>
    </source>
</evidence>
<protein>
    <submittedName>
        <fullName evidence="5">LysR family transcriptional regulator</fullName>
    </submittedName>
</protein>
<proteinExistence type="inferred from homology"/>
<dbReference type="CDD" id="cd08432">
    <property type="entry name" value="PBP2_GcdR_TrpI_HvrB_AmpR_like"/>
    <property type="match status" value="1"/>
</dbReference>
<evidence type="ECO:0000313" key="6">
    <source>
        <dbReference type="Proteomes" id="UP000586722"/>
    </source>
</evidence>
<dbReference type="GO" id="GO:0006351">
    <property type="term" value="P:DNA-templated transcription"/>
    <property type="evidence" value="ECO:0007669"/>
    <property type="project" value="TreeGrafter"/>
</dbReference>
<keyword evidence="3" id="KW-0238">DNA-binding</keyword>
<dbReference type="Pfam" id="PF00126">
    <property type="entry name" value="HTH_1"/>
    <property type="match status" value="1"/>
</dbReference>
<dbReference type="AlphaFoldDB" id="A0A7X5F3M8"/>
<dbReference type="SUPFAM" id="SSF53850">
    <property type="entry name" value="Periplasmic binding protein-like II"/>
    <property type="match status" value="1"/>
</dbReference>
<dbReference type="RefSeq" id="WP_161676597.1">
    <property type="nucleotide sequence ID" value="NZ_JAABLP010000003.1"/>
</dbReference>
<dbReference type="GO" id="GO:0043565">
    <property type="term" value="F:sequence-specific DNA binding"/>
    <property type="evidence" value="ECO:0007669"/>
    <property type="project" value="TreeGrafter"/>
</dbReference>
<evidence type="ECO:0000256" key="4">
    <source>
        <dbReference type="ARBA" id="ARBA00023163"/>
    </source>
</evidence>
<dbReference type="Gene3D" id="1.10.10.10">
    <property type="entry name" value="Winged helix-like DNA-binding domain superfamily/Winged helix DNA-binding domain"/>
    <property type="match status" value="1"/>
</dbReference>
<keyword evidence="2" id="KW-0805">Transcription regulation</keyword>
<sequence>MVSLRALHAFALLARHGRAAQAADDLGVSPSALSHLLRKLESELGATLVLRDGRGLTLTEEGKRLALGLGDAFERIETAVDSFRRRGRTELRISTVSTFATRWLIPRLPDFQAVQPDVELLLSATTRVIDLDRENYDCAIRLGTGDWPGIEANLLWREHLAVAMAPRLLRAEAETPQDGLKGLRLLHSASRRDDWPKWLVHAGLKHADASSGMVLESRDLAIQAAVAGMGAVVIDRRFVALELSAGHLVMPDWPVMQLDTGYWFVRSPARPLSRPVSGFRDWLFATASRDADAGGSARPAP</sequence>
<keyword evidence="6" id="KW-1185">Reference proteome</keyword>
<comment type="similarity">
    <text evidence="1">Belongs to the LysR transcriptional regulatory family.</text>
</comment>
<evidence type="ECO:0000256" key="2">
    <source>
        <dbReference type="ARBA" id="ARBA00023015"/>
    </source>
</evidence>
<dbReference type="InterPro" id="IPR005119">
    <property type="entry name" value="LysR_subst-bd"/>
</dbReference>